<comment type="caution">
    <text evidence="1">The sequence shown here is derived from an EMBL/GenBank/DDBJ whole genome shotgun (WGS) entry which is preliminary data.</text>
</comment>
<accession>A0ACB8UD74</accession>
<evidence type="ECO:0000313" key="1">
    <source>
        <dbReference type="EMBL" id="KAI0092297.1"/>
    </source>
</evidence>
<evidence type="ECO:0000313" key="2">
    <source>
        <dbReference type="Proteomes" id="UP001055072"/>
    </source>
</evidence>
<gene>
    <name evidence="1" type="ORF">BDY19DRAFT_591459</name>
</gene>
<proteinExistence type="predicted"/>
<keyword evidence="2" id="KW-1185">Reference proteome</keyword>
<reference evidence="1" key="1">
    <citation type="journal article" date="2021" name="Environ. Microbiol.">
        <title>Gene family expansions and transcriptome signatures uncover fungal adaptations to wood decay.</title>
        <authorList>
            <person name="Hage H."/>
            <person name="Miyauchi S."/>
            <person name="Viragh M."/>
            <person name="Drula E."/>
            <person name="Min B."/>
            <person name="Chaduli D."/>
            <person name="Navarro D."/>
            <person name="Favel A."/>
            <person name="Norest M."/>
            <person name="Lesage-Meessen L."/>
            <person name="Balint B."/>
            <person name="Merenyi Z."/>
            <person name="de Eugenio L."/>
            <person name="Morin E."/>
            <person name="Martinez A.T."/>
            <person name="Baldrian P."/>
            <person name="Stursova M."/>
            <person name="Martinez M.J."/>
            <person name="Novotny C."/>
            <person name="Magnuson J.K."/>
            <person name="Spatafora J.W."/>
            <person name="Maurice S."/>
            <person name="Pangilinan J."/>
            <person name="Andreopoulos W."/>
            <person name="LaButti K."/>
            <person name="Hundley H."/>
            <person name="Na H."/>
            <person name="Kuo A."/>
            <person name="Barry K."/>
            <person name="Lipzen A."/>
            <person name="Henrissat B."/>
            <person name="Riley R."/>
            <person name="Ahrendt S."/>
            <person name="Nagy L.G."/>
            <person name="Grigoriev I.V."/>
            <person name="Martin F."/>
            <person name="Rosso M.N."/>
        </authorList>
    </citation>
    <scope>NUCLEOTIDE SEQUENCE</scope>
    <source>
        <strain evidence="1">CBS 384.51</strain>
    </source>
</reference>
<sequence length="165" mass="18736">MHSLSEYVNKRVMFTLIVPQDVYPAPQAYECLPNVEFKKGGVLGVRLIDVLNPAFNGLDNPGSVPHMSIAAKNITLLLKWPGHSEWKEAVDVFDQACGVNSNTTRKIAQIVAQKIQIFWKDFHIEQYAGEIYTWRRSQIPIEKIVLLELRHVSQDSWQPVLAALP</sequence>
<dbReference type="EMBL" id="MU274904">
    <property type="protein sequence ID" value="KAI0092297.1"/>
    <property type="molecule type" value="Genomic_DNA"/>
</dbReference>
<protein>
    <submittedName>
        <fullName evidence="1">Uncharacterized protein</fullName>
    </submittedName>
</protein>
<organism evidence="1 2">
    <name type="scientific">Irpex rosettiformis</name>
    <dbReference type="NCBI Taxonomy" id="378272"/>
    <lineage>
        <taxon>Eukaryota</taxon>
        <taxon>Fungi</taxon>
        <taxon>Dikarya</taxon>
        <taxon>Basidiomycota</taxon>
        <taxon>Agaricomycotina</taxon>
        <taxon>Agaricomycetes</taxon>
        <taxon>Polyporales</taxon>
        <taxon>Irpicaceae</taxon>
        <taxon>Irpex</taxon>
    </lineage>
</organism>
<name>A0ACB8UD74_9APHY</name>
<dbReference type="Proteomes" id="UP001055072">
    <property type="component" value="Unassembled WGS sequence"/>
</dbReference>